<dbReference type="InterPro" id="IPR001789">
    <property type="entry name" value="Sig_transdc_resp-reg_receiver"/>
</dbReference>
<dbReference type="Pfam" id="PF00072">
    <property type="entry name" value="Response_reg"/>
    <property type="match status" value="1"/>
</dbReference>
<dbReference type="SUPFAM" id="SSF52172">
    <property type="entry name" value="CheY-like"/>
    <property type="match status" value="1"/>
</dbReference>
<dbReference type="SMART" id="SM00448">
    <property type="entry name" value="REC"/>
    <property type="match status" value="1"/>
</dbReference>
<dbReference type="InterPro" id="IPR016032">
    <property type="entry name" value="Sig_transdc_resp-reg_C-effctor"/>
</dbReference>
<dbReference type="InterPro" id="IPR036388">
    <property type="entry name" value="WH-like_DNA-bd_sf"/>
</dbReference>
<dbReference type="GO" id="GO:0032993">
    <property type="term" value="C:protein-DNA complex"/>
    <property type="evidence" value="ECO:0007669"/>
    <property type="project" value="TreeGrafter"/>
</dbReference>
<reference evidence="10 11" key="1">
    <citation type="submission" date="2019-06" db="EMBL/GenBank/DDBJ databases">
        <title>Genomic Encyclopedia of Archaeal and Bacterial Type Strains, Phase II (KMG-II): from individual species to whole genera.</title>
        <authorList>
            <person name="Goeker M."/>
        </authorList>
    </citation>
    <scope>NUCLEOTIDE SEQUENCE [LARGE SCALE GENOMIC DNA]</scope>
    <source>
        <strain evidence="10 11">DSM 7270</strain>
    </source>
</reference>
<organism evidence="10 11">
    <name type="scientific">Acidovorax temperans</name>
    <dbReference type="NCBI Taxonomy" id="80878"/>
    <lineage>
        <taxon>Bacteria</taxon>
        <taxon>Pseudomonadati</taxon>
        <taxon>Pseudomonadota</taxon>
        <taxon>Betaproteobacteria</taxon>
        <taxon>Burkholderiales</taxon>
        <taxon>Comamonadaceae</taxon>
        <taxon>Acidovorax</taxon>
    </lineage>
</organism>
<dbReference type="PROSITE" id="PS50110">
    <property type="entry name" value="RESPONSE_REGULATORY"/>
    <property type="match status" value="1"/>
</dbReference>
<dbReference type="InterPro" id="IPR011006">
    <property type="entry name" value="CheY-like_superfamily"/>
</dbReference>
<feature type="modified residue" description="4-aspartylphosphate" evidence="6">
    <location>
        <position position="56"/>
    </location>
</feature>
<dbReference type="CDD" id="cd17624">
    <property type="entry name" value="REC_OmpR_PmrA-like"/>
    <property type="match status" value="1"/>
</dbReference>
<dbReference type="Gene3D" id="1.10.10.10">
    <property type="entry name" value="Winged helix-like DNA-binding domain superfamily/Winged helix DNA-binding domain"/>
    <property type="match status" value="1"/>
</dbReference>
<dbReference type="SUPFAM" id="SSF46894">
    <property type="entry name" value="C-terminal effector domain of the bipartite response regulators"/>
    <property type="match status" value="1"/>
</dbReference>
<dbReference type="GO" id="GO:0006355">
    <property type="term" value="P:regulation of DNA-templated transcription"/>
    <property type="evidence" value="ECO:0007669"/>
    <property type="project" value="InterPro"/>
</dbReference>
<evidence type="ECO:0000259" key="8">
    <source>
        <dbReference type="PROSITE" id="PS50110"/>
    </source>
</evidence>
<evidence type="ECO:0000256" key="6">
    <source>
        <dbReference type="PROSITE-ProRule" id="PRU00169"/>
    </source>
</evidence>
<feature type="DNA-binding region" description="OmpR/PhoB-type" evidence="7">
    <location>
        <begin position="138"/>
        <end position="241"/>
    </location>
</feature>
<evidence type="ECO:0000256" key="7">
    <source>
        <dbReference type="PROSITE-ProRule" id="PRU01091"/>
    </source>
</evidence>
<dbReference type="GO" id="GO:0000976">
    <property type="term" value="F:transcription cis-regulatory region binding"/>
    <property type="evidence" value="ECO:0007669"/>
    <property type="project" value="TreeGrafter"/>
</dbReference>
<keyword evidence="1 6" id="KW-0597">Phosphoprotein</keyword>
<keyword evidence="2" id="KW-0902">Two-component regulatory system</keyword>
<dbReference type="PROSITE" id="PS51755">
    <property type="entry name" value="OMPR_PHOB"/>
    <property type="match status" value="1"/>
</dbReference>
<dbReference type="InterPro" id="IPR039420">
    <property type="entry name" value="WalR-like"/>
</dbReference>
<dbReference type="PANTHER" id="PTHR48111:SF1">
    <property type="entry name" value="TWO-COMPONENT RESPONSE REGULATOR ORR33"/>
    <property type="match status" value="1"/>
</dbReference>
<dbReference type="GO" id="GO:0005829">
    <property type="term" value="C:cytosol"/>
    <property type="evidence" value="ECO:0007669"/>
    <property type="project" value="TreeGrafter"/>
</dbReference>
<dbReference type="CDD" id="cd00383">
    <property type="entry name" value="trans_reg_C"/>
    <property type="match status" value="1"/>
</dbReference>
<feature type="domain" description="OmpR/PhoB-type" evidence="9">
    <location>
        <begin position="138"/>
        <end position="241"/>
    </location>
</feature>
<evidence type="ECO:0000256" key="2">
    <source>
        <dbReference type="ARBA" id="ARBA00023012"/>
    </source>
</evidence>
<sequence length="242" mass="26438">MLKPMATILIVEDDALLQDALTGQLKQLNYGVCTATSVAQGMAVLQDQAVDGIILDLGLPDADGLDLLTWARTRIVGLPVLILTARDGIDDRVRGLNAGADDYLTKPFNMQELQARLQAMLRRARQPAFTQATSAQGGPSTTIGNLQLDHQGRVAALDGQPLELTQREWELLELLVNRCGEVVTRDDVLAAWRASPPEPGQTAAPLNSNALEVYVHRLRKKLDQSSLNIRNIRGLGYMLEKP</sequence>
<name>A0A543LL51_9BURK</name>
<keyword evidence="3" id="KW-0805">Transcription regulation</keyword>
<keyword evidence="4 7" id="KW-0238">DNA-binding</keyword>
<dbReference type="AlphaFoldDB" id="A0A543LL51"/>
<accession>A0A543LL51</accession>
<gene>
    <name evidence="10" type="ORF">BDD18_1277</name>
</gene>
<evidence type="ECO:0000256" key="3">
    <source>
        <dbReference type="ARBA" id="ARBA00023015"/>
    </source>
</evidence>
<dbReference type="Pfam" id="PF00486">
    <property type="entry name" value="Trans_reg_C"/>
    <property type="match status" value="1"/>
</dbReference>
<protein>
    <submittedName>
        <fullName evidence="10">Winged helix family two component transcriptional regulator</fullName>
    </submittedName>
</protein>
<evidence type="ECO:0000256" key="1">
    <source>
        <dbReference type="ARBA" id="ARBA00022553"/>
    </source>
</evidence>
<evidence type="ECO:0000313" key="11">
    <source>
        <dbReference type="Proteomes" id="UP000316993"/>
    </source>
</evidence>
<dbReference type="GO" id="GO:0000156">
    <property type="term" value="F:phosphorelay response regulator activity"/>
    <property type="evidence" value="ECO:0007669"/>
    <property type="project" value="TreeGrafter"/>
</dbReference>
<dbReference type="EMBL" id="VFPV01000001">
    <property type="protein sequence ID" value="TQN08119.1"/>
    <property type="molecule type" value="Genomic_DNA"/>
</dbReference>
<dbReference type="Gene3D" id="3.40.50.2300">
    <property type="match status" value="1"/>
</dbReference>
<dbReference type="SMART" id="SM00862">
    <property type="entry name" value="Trans_reg_C"/>
    <property type="match status" value="1"/>
</dbReference>
<dbReference type="PANTHER" id="PTHR48111">
    <property type="entry name" value="REGULATOR OF RPOS"/>
    <property type="match status" value="1"/>
</dbReference>
<comment type="caution">
    <text evidence="10">The sequence shown here is derived from an EMBL/GenBank/DDBJ whole genome shotgun (WGS) entry which is preliminary data.</text>
</comment>
<proteinExistence type="predicted"/>
<dbReference type="Gene3D" id="6.10.250.690">
    <property type="match status" value="1"/>
</dbReference>
<keyword evidence="5" id="KW-0804">Transcription</keyword>
<dbReference type="InterPro" id="IPR001867">
    <property type="entry name" value="OmpR/PhoB-type_DNA-bd"/>
</dbReference>
<evidence type="ECO:0000259" key="9">
    <source>
        <dbReference type="PROSITE" id="PS51755"/>
    </source>
</evidence>
<dbReference type="Proteomes" id="UP000316993">
    <property type="component" value="Unassembled WGS sequence"/>
</dbReference>
<feature type="domain" description="Response regulatory" evidence="8">
    <location>
        <begin position="7"/>
        <end position="121"/>
    </location>
</feature>
<evidence type="ECO:0000313" key="10">
    <source>
        <dbReference type="EMBL" id="TQN08119.1"/>
    </source>
</evidence>
<evidence type="ECO:0000256" key="4">
    <source>
        <dbReference type="ARBA" id="ARBA00023125"/>
    </source>
</evidence>
<evidence type="ECO:0000256" key="5">
    <source>
        <dbReference type="ARBA" id="ARBA00023163"/>
    </source>
</evidence>